<dbReference type="AlphaFoldDB" id="A0A821IZE1"/>
<dbReference type="InterPro" id="IPR011042">
    <property type="entry name" value="6-blade_b-propeller_TolB-like"/>
</dbReference>
<name>A0A821IZE1_9BILA</name>
<accession>A0A821IZE1</accession>
<feature type="non-terminal residue" evidence="1">
    <location>
        <position position="78"/>
    </location>
</feature>
<evidence type="ECO:0000313" key="2">
    <source>
        <dbReference type="Proteomes" id="UP000663862"/>
    </source>
</evidence>
<organism evidence="1 2">
    <name type="scientific">Rotaria socialis</name>
    <dbReference type="NCBI Taxonomy" id="392032"/>
    <lineage>
        <taxon>Eukaryota</taxon>
        <taxon>Metazoa</taxon>
        <taxon>Spiralia</taxon>
        <taxon>Gnathifera</taxon>
        <taxon>Rotifera</taxon>
        <taxon>Eurotatoria</taxon>
        <taxon>Bdelloidea</taxon>
        <taxon>Philodinida</taxon>
        <taxon>Philodinidae</taxon>
        <taxon>Rotaria</taxon>
    </lineage>
</organism>
<sequence length="78" mass="8470">MVVAGSHGLGDEANQTTWPTSAIADKICTVYVAELGNHRITRWFKDSKSGIVILGGDRGKEAYQLAFPTSLTFDRQGN</sequence>
<reference evidence="1" key="1">
    <citation type="submission" date="2021-02" db="EMBL/GenBank/DDBJ databases">
        <authorList>
            <person name="Nowell W R."/>
        </authorList>
    </citation>
    <scope>NUCLEOTIDE SEQUENCE</scope>
</reference>
<protein>
    <submittedName>
        <fullName evidence="1">Uncharacterized protein</fullName>
    </submittedName>
</protein>
<dbReference type="Gene3D" id="2.120.10.30">
    <property type="entry name" value="TolB, C-terminal domain"/>
    <property type="match status" value="1"/>
</dbReference>
<dbReference type="SUPFAM" id="SSF101898">
    <property type="entry name" value="NHL repeat"/>
    <property type="match status" value="1"/>
</dbReference>
<dbReference type="Proteomes" id="UP000663862">
    <property type="component" value="Unassembled WGS sequence"/>
</dbReference>
<gene>
    <name evidence="1" type="ORF">TSG867_LOCUS33761</name>
</gene>
<proteinExistence type="predicted"/>
<dbReference type="EMBL" id="CAJOBQ010011988">
    <property type="protein sequence ID" value="CAF4711925.1"/>
    <property type="molecule type" value="Genomic_DNA"/>
</dbReference>
<comment type="caution">
    <text evidence="1">The sequence shown here is derived from an EMBL/GenBank/DDBJ whole genome shotgun (WGS) entry which is preliminary data.</text>
</comment>
<evidence type="ECO:0000313" key="1">
    <source>
        <dbReference type="EMBL" id="CAF4711925.1"/>
    </source>
</evidence>